<reference evidence="2 3" key="1">
    <citation type="submission" date="2015-09" db="EMBL/GenBank/DDBJ databases">
        <authorList>
            <consortium name="Swine Surveillance"/>
        </authorList>
    </citation>
    <scope>NUCLEOTIDE SEQUENCE [LARGE SCALE GENOMIC DNA]</scope>
    <source>
        <strain evidence="2 3">CECT 5294</strain>
    </source>
</reference>
<keyword evidence="2" id="KW-0378">Hydrolase</keyword>
<dbReference type="InterPro" id="IPR001940">
    <property type="entry name" value="Peptidase_S1C"/>
</dbReference>
<gene>
    <name evidence="2" type="primary">mucD</name>
    <name evidence="2" type="ORF">THS5294_01329</name>
</gene>
<accession>A0A0P1EZ66</accession>
<dbReference type="EC" id="3.4.21.107" evidence="2"/>
<dbReference type="PANTHER" id="PTHR43019:SF23">
    <property type="entry name" value="PROTEASE DO-LIKE 5, CHLOROPLASTIC"/>
    <property type="match status" value="1"/>
</dbReference>
<keyword evidence="2" id="KW-0645">Protease</keyword>
<protein>
    <submittedName>
        <fullName evidence="2">Putative periplasmic serine endoprotease DegP-like</fullName>
        <ecNumber evidence="2">3.4.21.107</ecNumber>
    </submittedName>
</protein>
<dbReference type="Pfam" id="PF13365">
    <property type="entry name" value="Trypsin_2"/>
    <property type="match status" value="1"/>
</dbReference>
<dbReference type="InterPro" id="IPR009003">
    <property type="entry name" value="Peptidase_S1_PA"/>
</dbReference>
<proteinExistence type="predicted"/>
<sequence>MPLGYFVRASVRTVGRIARKLVLLSCISLACAFSAWAVEPHRGVEYHATLTNGQIIGSAFMIADGLVVTNAHVVSGRKLGDWLMLSSQKRASRSAQIVGISTRMDLAVLRVPKDFLPVVPYTNAKQIRGASIYAVGVAAKSAQPQRRYVVSGQISSGAMVIEAFGSGVIARMPDIRRGFSGGPVFDQRGNAIGMVAALRDAHQFRARDVFVLSIDEVRAEVDRILGQ</sequence>
<feature type="signal peptide" evidence="1">
    <location>
        <begin position="1"/>
        <end position="37"/>
    </location>
</feature>
<organism evidence="2 3">
    <name type="scientific">Thalassobacter stenotrophicus</name>
    <dbReference type="NCBI Taxonomy" id="266809"/>
    <lineage>
        <taxon>Bacteria</taxon>
        <taxon>Pseudomonadati</taxon>
        <taxon>Pseudomonadota</taxon>
        <taxon>Alphaproteobacteria</taxon>
        <taxon>Rhodobacterales</taxon>
        <taxon>Roseobacteraceae</taxon>
        <taxon>Thalassobacter</taxon>
    </lineage>
</organism>
<keyword evidence="1" id="KW-0732">Signal</keyword>
<dbReference type="SUPFAM" id="SSF50494">
    <property type="entry name" value="Trypsin-like serine proteases"/>
    <property type="match status" value="1"/>
</dbReference>
<dbReference type="GO" id="GO:0004252">
    <property type="term" value="F:serine-type endopeptidase activity"/>
    <property type="evidence" value="ECO:0007669"/>
    <property type="project" value="InterPro"/>
</dbReference>
<dbReference type="PRINTS" id="PR00834">
    <property type="entry name" value="PROTEASES2C"/>
</dbReference>
<name>A0A0P1EZ66_9RHOB</name>
<feature type="chain" id="PRO_5006062089" evidence="1">
    <location>
        <begin position="38"/>
        <end position="227"/>
    </location>
</feature>
<evidence type="ECO:0000313" key="2">
    <source>
        <dbReference type="EMBL" id="CUH60040.1"/>
    </source>
</evidence>
<dbReference type="EMBL" id="CYRX01000024">
    <property type="protein sequence ID" value="CUH60040.1"/>
    <property type="molecule type" value="Genomic_DNA"/>
</dbReference>
<evidence type="ECO:0000256" key="1">
    <source>
        <dbReference type="SAM" id="SignalP"/>
    </source>
</evidence>
<dbReference type="Gene3D" id="2.40.10.120">
    <property type="match status" value="1"/>
</dbReference>
<dbReference type="GO" id="GO:0006508">
    <property type="term" value="P:proteolysis"/>
    <property type="evidence" value="ECO:0007669"/>
    <property type="project" value="UniProtKB-KW"/>
</dbReference>
<dbReference type="PANTHER" id="PTHR43019">
    <property type="entry name" value="SERINE ENDOPROTEASE DEGS"/>
    <property type="match status" value="1"/>
</dbReference>
<dbReference type="Proteomes" id="UP000051298">
    <property type="component" value="Unassembled WGS sequence"/>
</dbReference>
<dbReference type="AlphaFoldDB" id="A0A0P1EZ66"/>
<evidence type="ECO:0000313" key="3">
    <source>
        <dbReference type="Proteomes" id="UP000051298"/>
    </source>
</evidence>
<dbReference type="RefSeq" id="WP_158508581.1">
    <property type="nucleotide sequence ID" value="NZ_CYRX01000024.1"/>
</dbReference>